<sequence>MYIEIKEVMAKITSVTPIMEKHGKKKKRPAHSIIFEFAMPNTVLDAMDGNGLREAFYRKPKSASVDPKSGQSKLDVSNVSDGISQLKFSWWQQWIDIPGELTGWNLTLHTGNTERSHIVLDEAKVGSFATLPKDLGIALVKCKAIVHPTAGEKGRIDELLQTEVKISIMPPDTQQAELPGTTTDQAGEGEEESEEEAQSEESAEEPHQEEPETAAQTSGDAPIKDPFAGTDLARGAVKSDAKVTTKKSRKGGPQPDGSWPFPSGVPA</sequence>
<organism evidence="1 2">
    <name type="scientific">Paraburkholderia unamae</name>
    <dbReference type="NCBI Taxonomy" id="219649"/>
    <lineage>
        <taxon>Bacteria</taxon>
        <taxon>Pseudomonadati</taxon>
        <taxon>Pseudomonadota</taxon>
        <taxon>Betaproteobacteria</taxon>
        <taxon>Burkholderiales</taxon>
        <taxon>Burkholderiaceae</taxon>
        <taxon>Paraburkholderia</taxon>
    </lineage>
</organism>
<evidence type="ECO:0000313" key="2">
    <source>
        <dbReference type="Proteomes" id="UP001392318"/>
    </source>
</evidence>
<keyword evidence="2" id="KW-1185">Reference proteome</keyword>
<proteinExistence type="predicted"/>
<reference evidence="1" key="1">
    <citation type="submission" date="2024-01" db="EMBL/GenBank/DDBJ databases">
        <title>The diversity of rhizobia nodulating Mimosa spp. in eleven states of Brazil covering several biomes is determined by host plant, location, and edaphic factors.</title>
        <authorList>
            <person name="Rouws L."/>
            <person name="Barauna A."/>
            <person name="Beukes C."/>
            <person name="De Faria S.M."/>
            <person name="Gross E."/>
            <person name="Dos Reis Junior F.B."/>
            <person name="Simon M."/>
            <person name="Maluk M."/>
            <person name="Odee D.W."/>
            <person name="Kenicer G."/>
            <person name="Young J.P.W."/>
            <person name="Reis V.M."/>
            <person name="Zilli J."/>
            <person name="James E.K."/>
        </authorList>
    </citation>
    <scope>NUCLEOTIDE SEQUENCE</scope>
    <source>
        <strain evidence="1">JPY452</strain>
    </source>
</reference>
<evidence type="ECO:0000313" key="1">
    <source>
        <dbReference type="EMBL" id="MEM5405802.1"/>
    </source>
</evidence>
<dbReference type="EMBL" id="JAYMRU010000049">
    <property type="protein sequence ID" value="MEM5405802.1"/>
    <property type="molecule type" value="Genomic_DNA"/>
</dbReference>
<accession>A0ACC6RWB6</accession>
<protein>
    <submittedName>
        <fullName evidence="1">Uncharacterized protein</fullName>
    </submittedName>
</protein>
<gene>
    <name evidence="1" type="ORF">VSR83_38415</name>
</gene>
<name>A0ACC6RWB6_9BURK</name>
<dbReference type="Proteomes" id="UP001392318">
    <property type="component" value="Unassembled WGS sequence"/>
</dbReference>
<comment type="caution">
    <text evidence="1">The sequence shown here is derived from an EMBL/GenBank/DDBJ whole genome shotgun (WGS) entry which is preliminary data.</text>
</comment>